<dbReference type="OrthoDB" id="10439287at2759"/>
<accession>A0A834LJF8</accession>
<evidence type="ECO:0000313" key="1">
    <source>
        <dbReference type="EMBL" id="KAF7136314.1"/>
    </source>
</evidence>
<comment type="caution">
    <text evidence="1">The sequence shown here is derived from an EMBL/GenBank/DDBJ whole genome shotgun (WGS) entry which is preliminary data.</text>
</comment>
<protein>
    <submittedName>
        <fullName evidence="1">Uncharacterized protein</fullName>
    </submittedName>
</protein>
<name>A0A834LJF8_RHOSS</name>
<organism evidence="1 2">
    <name type="scientific">Rhododendron simsii</name>
    <name type="common">Sims's rhododendron</name>
    <dbReference type="NCBI Taxonomy" id="118357"/>
    <lineage>
        <taxon>Eukaryota</taxon>
        <taxon>Viridiplantae</taxon>
        <taxon>Streptophyta</taxon>
        <taxon>Embryophyta</taxon>
        <taxon>Tracheophyta</taxon>
        <taxon>Spermatophyta</taxon>
        <taxon>Magnoliopsida</taxon>
        <taxon>eudicotyledons</taxon>
        <taxon>Gunneridae</taxon>
        <taxon>Pentapetalae</taxon>
        <taxon>asterids</taxon>
        <taxon>Ericales</taxon>
        <taxon>Ericaceae</taxon>
        <taxon>Ericoideae</taxon>
        <taxon>Rhodoreae</taxon>
        <taxon>Rhododendron</taxon>
    </lineage>
</organism>
<dbReference type="Proteomes" id="UP000626092">
    <property type="component" value="Unassembled WGS sequence"/>
</dbReference>
<dbReference type="EMBL" id="WJXA01000008">
    <property type="protein sequence ID" value="KAF7136314.1"/>
    <property type="molecule type" value="Genomic_DNA"/>
</dbReference>
<sequence>MQILTKMLRWGKQRHSAFSSQAEIDQLLSLNICTFCYTVALEEIAMMISEIDSDGNAHIDLNVIVWIEKNCGIFLMPGYAHSL</sequence>
<reference evidence="1" key="1">
    <citation type="submission" date="2019-11" db="EMBL/GenBank/DDBJ databases">
        <authorList>
            <person name="Liu Y."/>
            <person name="Hou J."/>
            <person name="Li T.-Q."/>
            <person name="Guan C.-H."/>
            <person name="Wu X."/>
            <person name="Wu H.-Z."/>
            <person name="Ling F."/>
            <person name="Zhang R."/>
            <person name="Shi X.-G."/>
            <person name="Ren J.-P."/>
            <person name="Chen E.-F."/>
            <person name="Sun J.-M."/>
        </authorList>
    </citation>
    <scope>NUCLEOTIDE SEQUENCE</scope>
    <source>
        <strain evidence="1">Adult_tree_wgs_1</strain>
        <tissue evidence="1">Leaves</tissue>
    </source>
</reference>
<proteinExistence type="predicted"/>
<keyword evidence="2" id="KW-1185">Reference proteome</keyword>
<gene>
    <name evidence="1" type="ORF">RHSIM_Rhsim08G0204700</name>
</gene>
<dbReference type="AlphaFoldDB" id="A0A834LJF8"/>
<evidence type="ECO:0000313" key="2">
    <source>
        <dbReference type="Proteomes" id="UP000626092"/>
    </source>
</evidence>